<dbReference type="SUPFAM" id="SSF46955">
    <property type="entry name" value="Putative DNA-binding domain"/>
    <property type="match status" value="1"/>
</dbReference>
<keyword evidence="3" id="KW-1185">Reference proteome</keyword>
<dbReference type="InterPro" id="IPR009061">
    <property type="entry name" value="DNA-bd_dom_put_sf"/>
</dbReference>
<feature type="domain" description="Helix-turn-helix" evidence="1">
    <location>
        <begin position="15"/>
        <end position="60"/>
    </location>
</feature>
<evidence type="ECO:0000313" key="3">
    <source>
        <dbReference type="Proteomes" id="UP000238882"/>
    </source>
</evidence>
<dbReference type="InterPro" id="IPR041657">
    <property type="entry name" value="HTH_17"/>
</dbReference>
<evidence type="ECO:0000313" key="2">
    <source>
        <dbReference type="EMBL" id="PQJ80980.1"/>
    </source>
</evidence>
<gene>
    <name evidence="2" type="ORF">BTO18_10380</name>
</gene>
<dbReference type="EMBL" id="MSCN01000001">
    <property type="protein sequence ID" value="PQJ80980.1"/>
    <property type="molecule type" value="Genomic_DNA"/>
</dbReference>
<protein>
    <recommendedName>
        <fullName evidence="1">Helix-turn-helix domain-containing protein</fullName>
    </recommendedName>
</protein>
<organism evidence="2 3">
    <name type="scientific">Polaribacter porphyrae</name>
    <dbReference type="NCBI Taxonomy" id="1137780"/>
    <lineage>
        <taxon>Bacteria</taxon>
        <taxon>Pseudomonadati</taxon>
        <taxon>Bacteroidota</taxon>
        <taxon>Flavobacteriia</taxon>
        <taxon>Flavobacteriales</taxon>
        <taxon>Flavobacteriaceae</taxon>
    </lineage>
</organism>
<dbReference type="Gene3D" id="1.10.1660.10">
    <property type="match status" value="1"/>
</dbReference>
<dbReference type="Proteomes" id="UP000238882">
    <property type="component" value="Unassembled WGS sequence"/>
</dbReference>
<accession>A0A2S7WTR5</accession>
<proteinExistence type="predicted"/>
<name>A0A2S7WTR5_9FLAO</name>
<dbReference type="Pfam" id="PF12728">
    <property type="entry name" value="HTH_17"/>
    <property type="match status" value="1"/>
</dbReference>
<reference evidence="2 3" key="1">
    <citation type="submission" date="2016-12" db="EMBL/GenBank/DDBJ databases">
        <title>Trade-off between light-utilization and light-protection in marine flavobacteria.</title>
        <authorList>
            <person name="Kumagai Y."/>
            <person name="Yoshizawa S."/>
            <person name="Kogure K."/>
            <person name="Iwasaki W."/>
        </authorList>
    </citation>
    <scope>NUCLEOTIDE SEQUENCE [LARGE SCALE GENOMIC DNA]</scope>
    <source>
        <strain evidence="2 3">NBRC 108759</strain>
    </source>
</reference>
<comment type="caution">
    <text evidence="2">The sequence shown here is derived from an EMBL/GenBank/DDBJ whole genome shotgun (WGS) entry which is preliminary data.</text>
</comment>
<evidence type="ECO:0000259" key="1">
    <source>
        <dbReference type="Pfam" id="PF12728"/>
    </source>
</evidence>
<sequence>MNVFPEENQETLISRKELSQYLKVSIPTIHAWDKKGILKPIKIGTRIRYLKSDVEKILNQVKPSKAINDDEDRI</sequence>
<dbReference type="AlphaFoldDB" id="A0A2S7WTR5"/>